<reference evidence="9 10" key="1">
    <citation type="submission" date="2022-12" db="EMBL/GenBank/DDBJ databases">
        <authorList>
            <person name="Muema E."/>
        </authorList>
    </citation>
    <scope>NUCLEOTIDE SEQUENCE [LARGE SCALE GENOMIC DNA]</scope>
    <source>
        <strain evidence="10">1330</strain>
    </source>
</reference>
<feature type="transmembrane region" description="Helical" evidence="7">
    <location>
        <begin position="12"/>
        <end position="31"/>
    </location>
</feature>
<name>A0ABU8K804_9HYPH</name>
<comment type="subcellular location">
    <subcellularLocation>
        <location evidence="1 7">Cell membrane</location>
        <topology evidence="1 7">Multi-pass membrane protein</topology>
    </subcellularLocation>
</comment>
<evidence type="ECO:0000259" key="8">
    <source>
        <dbReference type="PROSITE" id="PS50928"/>
    </source>
</evidence>
<proteinExistence type="inferred from homology"/>
<dbReference type="EMBL" id="JAPYKO010000003">
    <property type="protein sequence ID" value="MEI9401746.1"/>
    <property type="molecule type" value="Genomic_DNA"/>
</dbReference>
<dbReference type="InterPro" id="IPR035906">
    <property type="entry name" value="MetI-like_sf"/>
</dbReference>
<feature type="transmembrane region" description="Helical" evidence="7">
    <location>
        <begin position="100"/>
        <end position="123"/>
    </location>
</feature>
<protein>
    <submittedName>
        <fullName evidence="9">ABC transporter permease</fullName>
    </submittedName>
</protein>
<dbReference type="SUPFAM" id="SSF161098">
    <property type="entry name" value="MetI-like"/>
    <property type="match status" value="1"/>
</dbReference>
<feature type="transmembrane region" description="Helical" evidence="7">
    <location>
        <begin position="276"/>
        <end position="299"/>
    </location>
</feature>
<evidence type="ECO:0000256" key="1">
    <source>
        <dbReference type="ARBA" id="ARBA00004651"/>
    </source>
</evidence>
<comment type="caution">
    <text evidence="9">The sequence shown here is derived from an EMBL/GenBank/DDBJ whole genome shotgun (WGS) entry which is preliminary data.</text>
</comment>
<dbReference type="RefSeq" id="WP_337092426.1">
    <property type="nucleotide sequence ID" value="NZ_JAPYKO010000003.1"/>
</dbReference>
<dbReference type="InterPro" id="IPR000515">
    <property type="entry name" value="MetI-like"/>
</dbReference>
<evidence type="ECO:0000256" key="4">
    <source>
        <dbReference type="ARBA" id="ARBA00022692"/>
    </source>
</evidence>
<feature type="transmembrane region" description="Helical" evidence="7">
    <location>
        <begin position="135"/>
        <end position="161"/>
    </location>
</feature>
<gene>
    <name evidence="9" type="ORF">O7A05_06040</name>
</gene>
<dbReference type="Gene3D" id="1.10.3720.10">
    <property type="entry name" value="MetI-like"/>
    <property type="match status" value="1"/>
</dbReference>
<keyword evidence="2 7" id="KW-0813">Transport</keyword>
<keyword evidence="6 7" id="KW-0472">Membrane</keyword>
<evidence type="ECO:0000256" key="3">
    <source>
        <dbReference type="ARBA" id="ARBA00022475"/>
    </source>
</evidence>
<dbReference type="PROSITE" id="PS50928">
    <property type="entry name" value="ABC_TM1"/>
    <property type="match status" value="1"/>
</dbReference>
<accession>A0ABU8K804</accession>
<sequence length="314" mass="33365">MTATIIRFVGPKVLRAALSILVVVTLTFVVLRASGDPALQILGPSARAADLEAFRRHWGLDQPLSLQYLRYIQAAFHGDFGNSMLGGKPALDAVLERVPLTLALMIPSLILTMLIGIPVGAYAAMHRDSWVDRSVMMLTVLGFTVPSFVLGLLLILIFSVTLGLFPSGGADRAAGFVLPVLTLGIGGAAIIARFTRSAMIEVLSQLYVVAASAKGVTWRQVVRHHALPNAIIPVLTLFGLMLGGQVAGAVLVENVFGWPGIGQLLVVSVANRDLAVVQVILLLVTLTMTSANLLMDLLYGVFDPRLRASSAGSH</sequence>
<dbReference type="PANTHER" id="PTHR43163">
    <property type="entry name" value="DIPEPTIDE TRANSPORT SYSTEM PERMEASE PROTEIN DPPB-RELATED"/>
    <property type="match status" value="1"/>
</dbReference>
<keyword evidence="5 7" id="KW-1133">Transmembrane helix</keyword>
<dbReference type="InterPro" id="IPR045621">
    <property type="entry name" value="BPD_transp_1_N"/>
</dbReference>
<feature type="transmembrane region" description="Helical" evidence="7">
    <location>
        <begin position="173"/>
        <end position="192"/>
    </location>
</feature>
<keyword evidence="10" id="KW-1185">Reference proteome</keyword>
<comment type="similarity">
    <text evidence="7">Belongs to the binding-protein-dependent transport system permease family.</text>
</comment>
<keyword evidence="4 7" id="KW-0812">Transmembrane</keyword>
<dbReference type="Proteomes" id="UP001366503">
    <property type="component" value="Unassembled WGS sequence"/>
</dbReference>
<dbReference type="CDD" id="cd06261">
    <property type="entry name" value="TM_PBP2"/>
    <property type="match status" value="1"/>
</dbReference>
<evidence type="ECO:0000256" key="6">
    <source>
        <dbReference type="ARBA" id="ARBA00023136"/>
    </source>
</evidence>
<organism evidence="9 10">
    <name type="scientific">Mesorhizobium argentiipisi</name>
    <dbReference type="NCBI Taxonomy" id="3015175"/>
    <lineage>
        <taxon>Bacteria</taxon>
        <taxon>Pseudomonadati</taxon>
        <taxon>Pseudomonadota</taxon>
        <taxon>Alphaproteobacteria</taxon>
        <taxon>Hyphomicrobiales</taxon>
        <taxon>Phyllobacteriaceae</taxon>
        <taxon>Mesorhizobium</taxon>
    </lineage>
</organism>
<dbReference type="PANTHER" id="PTHR43163:SF6">
    <property type="entry name" value="DIPEPTIDE TRANSPORT SYSTEM PERMEASE PROTEIN DPPB-RELATED"/>
    <property type="match status" value="1"/>
</dbReference>
<dbReference type="Pfam" id="PF19300">
    <property type="entry name" value="BPD_transp_1_N"/>
    <property type="match status" value="1"/>
</dbReference>
<feature type="transmembrane region" description="Helical" evidence="7">
    <location>
        <begin position="230"/>
        <end position="256"/>
    </location>
</feature>
<evidence type="ECO:0000256" key="2">
    <source>
        <dbReference type="ARBA" id="ARBA00022448"/>
    </source>
</evidence>
<evidence type="ECO:0000313" key="9">
    <source>
        <dbReference type="EMBL" id="MEI9401746.1"/>
    </source>
</evidence>
<feature type="domain" description="ABC transmembrane type-1" evidence="8">
    <location>
        <begin position="98"/>
        <end position="295"/>
    </location>
</feature>
<dbReference type="Pfam" id="PF00528">
    <property type="entry name" value="BPD_transp_1"/>
    <property type="match status" value="1"/>
</dbReference>
<evidence type="ECO:0000256" key="5">
    <source>
        <dbReference type="ARBA" id="ARBA00022989"/>
    </source>
</evidence>
<keyword evidence="3" id="KW-1003">Cell membrane</keyword>
<evidence type="ECO:0000256" key="7">
    <source>
        <dbReference type="RuleBase" id="RU363032"/>
    </source>
</evidence>
<evidence type="ECO:0000313" key="10">
    <source>
        <dbReference type="Proteomes" id="UP001366503"/>
    </source>
</evidence>